<feature type="binding site" evidence="12">
    <location>
        <position position="8"/>
    </location>
    <ligand>
        <name>a divalent metal cation</name>
        <dbReference type="ChEBI" id="CHEBI:60240"/>
    </ligand>
</feature>
<dbReference type="AlphaFoldDB" id="A0A7M1AZF7"/>
<dbReference type="RefSeq" id="WP_193151041.1">
    <property type="nucleotide sequence ID" value="NZ_CP041235.1"/>
</dbReference>
<dbReference type="InterPro" id="IPR001352">
    <property type="entry name" value="RNase_HII/HIII"/>
</dbReference>
<keyword evidence="11" id="KW-0464">Manganese</keyword>
<evidence type="ECO:0000313" key="15">
    <source>
        <dbReference type="EMBL" id="QOP42686.1"/>
    </source>
</evidence>
<evidence type="ECO:0000313" key="16">
    <source>
        <dbReference type="Proteomes" id="UP000593719"/>
    </source>
</evidence>
<comment type="subcellular location">
    <subcellularLocation>
        <location evidence="4">Cytoplasm</location>
    </subcellularLocation>
</comment>
<organism evidence="15 16">
    <name type="scientific">Sulfurimonas sediminis</name>
    <dbReference type="NCBI Taxonomy" id="2590020"/>
    <lineage>
        <taxon>Bacteria</taxon>
        <taxon>Pseudomonadati</taxon>
        <taxon>Campylobacterota</taxon>
        <taxon>Epsilonproteobacteria</taxon>
        <taxon>Campylobacterales</taxon>
        <taxon>Sulfurimonadaceae</taxon>
        <taxon>Sulfurimonas</taxon>
    </lineage>
</organism>
<evidence type="ECO:0000256" key="11">
    <source>
        <dbReference type="ARBA" id="ARBA00023211"/>
    </source>
</evidence>
<dbReference type="GO" id="GO:0003723">
    <property type="term" value="F:RNA binding"/>
    <property type="evidence" value="ECO:0007669"/>
    <property type="project" value="UniProtKB-UniRule"/>
</dbReference>
<comment type="catalytic activity">
    <reaction evidence="1 12 13">
        <text>Endonucleolytic cleavage to 5'-phosphomonoester.</text>
        <dbReference type="EC" id="3.1.26.4"/>
    </reaction>
</comment>
<keyword evidence="10 12" id="KW-0378">Hydrolase</keyword>
<protein>
    <recommendedName>
        <fullName evidence="13">Ribonuclease</fullName>
        <ecNumber evidence="13">3.1.26.4</ecNumber>
    </recommendedName>
</protein>
<dbReference type="GO" id="GO:0043137">
    <property type="term" value="P:DNA replication, removal of RNA primer"/>
    <property type="evidence" value="ECO:0007669"/>
    <property type="project" value="TreeGrafter"/>
</dbReference>
<dbReference type="InterPro" id="IPR012337">
    <property type="entry name" value="RNaseH-like_sf"/>
</dbReference>
<feature type="binding site" evidence="12">
    <location>
        <position position="9"/>
    </location>
    <ligand>
        <name>a divalent metal cation</name>
        <dbReference type="ChEBI" id="CHEBI:60240"/>
    </ligand>
</feature>
<dbReference type="GO" id="GO:0004523">
    <property type="term" value="F:RNA-DNA hybrid ribonuclease activity"/>
    <property type="evidence" value="ECO:0007669"/>
    <property type="project" value="UniProtKB-UniRule"/>
</dbReference>
<dbReference type="PANTHER" id="PTHR10954:SF18">
    <property type="entry name" value="RIBONUCLEASE HII"/>
    <property type="match status" value="1"/>
</dbReference>
<evidence type="ECO:0000256" key="3">
    <source>
        <dbReference type="ARBA" id="ARBA00004065"/>
    </source>
</evidence>
<sequence length="182" mass="20279">MQILCGIDEAGRGPLAGDLVMSGCILHNTIDGLHDSKKLTAKKREALYTLIIKNASYHIVKFSAQEIDNNGISACLKKGLLEIMKNLEADEYLFDGNQSYGVQNLTTMIKADGKVPEVSAASILAKVTHDRDILEQAKKYPQYQFEKHKGYGTKLHVAMIKKYGYCDIHRRSYKIKALESTG</sequence>
<keyword evidence="6" id="KW-0963">Cytoplasm</keyword>
<dbReference type="GO" id="GO:0005737">
    <property type="term" value="C:cytoplasm"/>
    <property type="evidence" value="ECO:0007669"/>
    <property type="project" value="UniProtKB-SubCell"/>
</dbReference>
<dbReference type="InterPro" id="IPR024567">
    <property type="entry name" value="RNase_HII/HIII_dom"/>
</dbReference>
<evidence type="ECO:0000256" key="8">
    <source>
        <dbReference type="ARBA" id="ARBA00022723"/>
    </source>
</evidence>
<evidence type="ECO:0000259" key="14">
    <source>
        <dbReference type="PROSITE" id="PS51975"/>
    </source>
</evidence>
<gene>
    <name evidence="15" type="ORF">FJR45_01455</name>
</gene>
<name>A0A7M1AZF7_9BACT</name>
<comment type="function">
    <text evidence="3 13">Endonuclease that specifically degrades the RNA of RNA-DNA hybrids.</text>
</comment>
<keyword evidence="16" id="KW-1185">Reference proteome</keyword>
<evidence type="ECO:0000256" key="7">
    <source>
        <dbReference type="ARBA" id="ARBA00022722"/>
    </source>
</evidence>
<feature type="binding site" evidence="12">
    <location>
        <position position="95"/>
    </location>
    <ligand>
        <name>a divalent metal cation</name>
        <dbReference type="ChEBI" id="CHEBI:60240"/>
    </ligand>
</feature>
<dbReference type="EC" id="3.1.26.4" evidence="13"/>
<evidence type="ECO:0000256" key="12">
    <source>
        <dbReference type="PROSITE-ProRule" id="PRU01319"/>
    </source>
</evidence>
<dbReference type="NCBIfam" id="NF000595">
    <property type="entry name" value="PRK00015.1-3"/>
    <property type="match status" value="1"/>
</dbReference>
<comment type="similarity">
    <text evidence="5 13">Belongs to the RNase HII family.</text>
</comment>
<proteinExistence type="inferred from homology"/>
<keyword evidence="8 12" id="KW-0479">Metal-binding</keyword>
<evidence type="ECO:0000256" key="5">
    <source>
        <dbReference type="ARBA" id="ARBA00007383"/>
    </source>
</evidence>
<dbReference type="PANTHER" id="PTHR10954">
    <property type="entry name" value="RIBONUCLEASE H2 SUBUNIT A"/>
    <property type="match status" value="1"/>
</dbReference>
<dbReference type="GO" id="GO:0032299">
    <property type="term" value="C:ribonuclease H2 complex"/>
    <property type="evidence" value="ECO:0007669"/>
    <property type="project" value="TreeGrafter"/>
</dbReference>
<dbReference type="PROSITE" id="PS51975">
    <property type="entry name" value="RNASE_H_2"/>
    <property type="match status" value="1"/>
</dbReference>
<comment type="cofactor">
    <cofactor evidence="2">
        <name>Mg(2+)</name>
        <dbReference type="ChEBI" id="CHEBI:18420"/>
    </cofactor>
</comment>
<dbReference type="Proteomes" id="UP000593719">
    <property type="component" value="Chromosome"/>
</dbReference>
<evidence type="ECO:0000256" key="6">
    <source>
        <dbReference type="ARBA" id="ARBA00022490"/>
    </source>
</evidence>
<evidence type="ECO:0000256" key="13">
    <source>
        <dbReference type="RuleBase" id="RU003515"/>
    </source>
</evidence>
<dbReference type="KEGG" id="ssei:FJR45_01455"/>
<feature type="domain" description="RNase H type-2" evidence="14">
    <location>
        <begin position="2"/>
        <end position="182"/>
    </location>
</feature>
<evidence type="ECO:0000256" key="2">
    <source>
        <dbReference type="ARBA" id="ARBA00001946"/>
    </source>
</evidence>
<dbReference type="Gene3D" id="3.30.420.10">
    <property type="entry name" value="Ribonuclease H-like superfamily/Ribonuclease H"/>
    <property type="match status" value="1"/>
</dbReference>
<dbReference type="GO" id="GO:0046872">
    <property type="term" value="F:metal ion binding"/>
    <property type="evidence" value="ECO:0007669"/>
    <property type="project" value="UniProtKB-KW"/>
</dbReference>
<evidence type="ECO:0000256" key="10">
    <source>
        <dbReference type="ARBA" id="ARBA00022801"/>
    </source>
</evidence>
<accession>A0A7M1AZF7</accession>
<evidence type="ECO:0000256" key="4">
    <source>
        <dbReference type="ARBA" id="ARBA00004496"/>
    </source>
</evidence>
<reference evidence="15 16" key="1">
    <citation type="submission" date="2019-06" db="EMBL/GenBank/DDBJ databases">
        <title>Sulfurimonas gotlandica sp. nov., a chemoautotrophic and psychrotolerant epsilonproteobacterium isolated from a pelagic redoxcline, and an emended description of the genus Sulfurimonas.</title>
        <authorList>
            <person name="Wang S."/>
            <person name="Jiang L."/>
            <person name="Shao Z."/>
        </authorList>
    </citation>
    <scope>NUCLEOTIDE SEQUENCE [LARGE SCALE GENOMIC DNA]</scope>
    <source>
        <strain evidence="15 16">S2-6</strain>
    </source>
</reference>
<dbReference type="InterPro" id="IPR036397">
    <property type="entry name" value="RNaseH_sf"/>
</dbReference>
<keyword evidence="7 12" id="KW-0540">Nuclease</keyword>
<evidence type="ECO:0000256" key="9">
    <source>
        <dbReference type="ARBA" id="ARBA00022759"/>
    </source>
</evidence>
<keyword evidence="9 12" id="KW-0255">Endonuclease</keyword>
<dbReference type="EMBL" id="CP041235">
    <property type="protein sequence ID" value="QOP42686.1"/>
    <property type="molecule type" value="Genomic_DNA"/>
</dbReference>
<comment type="cofactor">
    <cofactor evidence="12">
        <name>Mn(2+)</name>
        <dbReference type="ChEBI" id="CHEBI:29035"/>
    </cofactor>
    <cofactor evidence="12">
        <name>Mg(2+)</name>
        <dbReference type="ChEBI" id="CHEBI:18420"/>
    </cofactor>
    <text evidence="12">Manganese or magnesium. Binds 1 divalent metal ion per monomer in the absence of substrate. May bind a second metal ion after substrate binding.</text>
</comment>
<dbReference type="Pfam" id="PF01351">
    <property type="entry name" value="RNase_HII"/>
    <property type="match status" value="1"/>
</dbReference>
<evidence type="ECO:0000256" key="1">
    <source>
        <dbReference type="ARBA" id="ARBA00000077"/>
    </source>
</evidence>
<dbReference type="InterPro" id="IPR022898">
    <property type="entry name" value="RNase_HII"/>
</dbReference>
<dbReference type="CDD" id="cd07182">
    <property type="entry name" value="RNase_HII_bacteria_HII_like"/>
    <property type="match status" value="1"/>
</dbReference>
<dbReference type="SUPFAM" id="SSF53098">
    <property type="entry name" value="Ribonuclease H-like"/>
    <property type="match status" value="1"/>
</dbReference>
<dbReference type="GO" id="GO:0006298">
    <property type="term" value="P:mismatch repair"/>
    <property type="evidence" value="ECO:0007669"/>
    <property type="project" value="TreeGrafter"/>
</dbReference>